<dbReference type="InterPro" id="IPR042100">
    <property type="entry name" value="Bug_dom1"/>
</dbReference>
<dbReference type="Proteomes" id="UP001107961">
    <property type="component" value="Unassembled WGS sequence"/>
</dbReference>
<reference evidence="3" key="1">
    <citation type="submission" date="2022-01" db="EMBL/GenBank/DDBJ databases">
        <authorList>
            <person name="Karlyshev A.V."/>
            <person name="Jaspars M."/>
        </authorList>
    </citation>
    <scope>NUCLEOTIDE SEQUENCE</scope>
    <source>
        <strain evidence="3">AGSA3-2</strain>
    </source>
</reference>
<evidence type="ECO:0000256" key="1">
    <source>
        <dbReference type="ARBA" id="ARBA00006987"/>
    </source>
</evidence>
<feature type="signal peptide" evidence="2">
    <location>
        <begin position="1"/>
        <end position="27"/>
    </location>
</feature>
<dbReference type="PANTHER" id="PTHR42928:SF5">
    <property type="entry name" value="BLR1237 PROTEIN"/>
    <property type="match status" value="1"/>
</dbReference>
<comment type="caution">
    <text evidence="3">The sequence shown here is derived from an EMBL/GenBank/DDBJ whole genome shotgun (WGS) entry which is preliminary data.</text>
</comment>
<protein>
    <submittedName>
        <fullName evidence="3">Tripartite tricarboxylate transporter substrate binding protein</fullName>
    </submittedName>
</protein>
<gene>
    <name evidence="3" type="ORF">LZG35_09110</name>
</gene>
<evidence type="ECO:0000313" key="3">
    <source>
        <dbReference type="EMBL" id="MCE7508793.1"/>
    </source>
</evidence>
<proteinExistence type="inferred from homology"/>
<keyword evidence="2" id="KW-0732">Signal</keyword>
<dbReference type="InterPro" id="IPR005064">
    <property type="entry name" value="BUG"/>
</dbReference>
<dbReference type="Pfam" id="PF03401">
    <property type="entry name" value="TctC"/>
    <property type="match status" value="1"/>
</dbReference>
<sequence length="320" mass="34052">MLTTTTRRILKLIAPALMMAATSLSQAADYPEHPLTAMVPFPAGGSTDLMARAIARELTDSLGTNVVVDNRAGGAGTVGMAALARARNDGYTIGVVPAAPLVNQPHMRRTPYNLDSFDYICQFFLSPQALAVKPQSPFSSLDEMVAYAKAHPGELTYGSPGPGSLPNLSMEQFLEKAGVKVTHVPFAGDGPGVTALMGGHVDMYMTMSNVIADRELKAIGTFSEAPLDTLPGVETAISQGYDLTASWWGGVIAPKGIPDEARNTLEKACQKATESERLDQVLGRLGTQAAYLGSGDFLKQVNRISETNGRLIDKVLKKQQ</sequence>
<dbReference type="Gene3D" id="3.40.190.10">
    <property type="entry name" value="Periplasmic binding protein-like II"/>
    <property type="match status" value="1"/>
</dbReference>
<name>A0A9Q3W675_9GAMM</name>
<dbReference type="AlphaFoldDB" id="A0A9Q3W675"/>
<organism evidence="3 4">
    <name type="scientific">Alloalcanivorax xenomutans</name>
    <dbReference type="NCBI Taxonomy" id="1094342"/>
    <lineage>
        <taxon>Bacteria</taxon>
        <taxon>Pseudomonadati</taxon>
        <taxon>Pseudomonadota</taxon>
        <taxon>Gammaproteobacteria</taxon>
        <taxon>Oceanospirillales</taxon>
        <taxon>Alcanivoracaceae</taxon>
        <taxon>Alloalcanivorax</taxon>
    </lineage>
</organism>
<dbReference type="PIRSF" id="PIRSF017082">
    <property type="entry name" value="YflP"/>
    <property type="match status" value="1"/>
</dbReference>
<dbReference type="PANTHER" id="PTHR42928">
    <property type="entry name" value="TRICARBOXYLATE-BINDING PROTEIN"/>
    <property type="match status" value="1"/>
</dbReference>
<dbReference type="RefSeq" id="WP_233925763.1">
    <property type="nucleotide sequence ID" value="NZ_JAJVKT010000009.1"/>
</dbReference>
<comment type="similarity">
    <text evidence="1">Belongs to the UPF0065 (bug) family.</text>
</comment>
<accession>A0A9Q3W675</accession>
<keyword evidence="4" id="KW-1185">Reference proteome</keyword>
<feature type="chain" id="PRO_5040313591" evidence="2">
    <location>
        <begin position="28"/>
        <end position="320"/>
    </location>
</feature>
<dbReference type="SUPFAM" id="SSF53850">
    <property type="entry name" value="Periplasmic binding protein-like II"/>
    <property type="match status" value="1"/>
</dbReference>
<dbReference type="Gene3D" id="3.40.190.150">
    <property type="entry name" value="Bordetella uptake gene, domain 1"/>
    <property type="match status" value="1"/>
</dbReference>
<evidence type="ECO:0000256" key="2">
    <source>
        <dbReference type="SAM" id="SignalP"/>
    </source>
</evidence>
<dbReference type="CDD" id="cd07012">
    <property type="entry name" value="PBP2_Bug_TTT"/>
    <property type="match status" value="1"/>
</dbReference>
<dbReference type="EMBL" id="JAJVKT010000009">
    <property type="protein sequence ID" value="MCE7508793.1"/>
    <property type="molecule type" value="Genomic_DNA"/>
</dbReference>
<evidence type="ECO:0000313" key="4">
    <source>
        <dbReference type="Proteomes" id="UP001107961"/>
    </source>
</evidence>